<dbReference type="Gene3D" id="3.30.710.10">
    <property type="entry name" value="Potassium Channel Kv1.1, Chain A"/>
    <property type="match status" value="1"/>
</dbReference>
<comment type="caution">
    <text evidence="3">The sequence shown here is derived from an EMBL/GenBank/DDBJ whole genome shotgun (WGS) entry which is preliminary data.</text>
</comment>
<dbReference type="SUPFAM" id="SSF54695">
    <property type="entry name" value="POZ domain"/>
    <property type="match status" value="1"/>
</dbReference>
<dbReference type="InterPro" id="IPR000210">
    <property type="entry name" value="BTB/POZ_dom"/>
</dbReference>
<dbReference type="EMBL" id="BQKI01000075">
    <property type="protein sequence ID" value="GJN20930.1"/>
    <property type="molecule type" value="Genomic_DNA"/>
</dbReference>
<organism evidence="3 4">
    <name type="scientific">Eleusine coracana subsp. coracana</name>
    <dbReference type="NCBI Taxonomy" id="191504"/>
    <lineage>
        <taxon>Eukaryota</taxon>
        <taxon>Viridiplantae</taxon>
        <taxon>Streptophyta</taxon>
        <taxon>Embryophyta</taxon>
        <taxon>Tracheophyta</taxon>
        <taxon>Spermatophyta</taxon>
        <taxon>Magnoliopsida</taxon>
        <taxon>Liliopsida</taxon>
        <taxon>Poales</taxon>
        <taxon>Poaceae</taxon>
        <taxon>PACMAD clade</taxon>
        <taxon>Chloridoideae</taxon>
        <taxon>Cynodonteae</taxon>
        <taxon>Eleusininae</taxon>
        <taxon>Eleusine</taxon>
    </lineage>
</organism>
<dbReference type="AlphaFoldDB" id="A0AAV5EE36"/>
<keyword evidence="4" id="KW-1185">Reference proteome</keyword>
<dbReference type="GO" id="GO:0016567">
    <property type="term" value="P:protein ubiquitination"/>
    <property type="evidence" value="ECO:0007669"/>
    <property type="project" value="InterPro"/>
</dbReference>
<gene>
    <name evidence="3" type="primary">gb08368</name>
    <name evidence="3" type="ORF">PR202_gb08368</name>
</gene>
<evidence type="ECO:0000256" key="1">
    <source>
        <dbReference type="ARBA" id="ARBA00004906"/>
    </source>
</evidence>
<comment type="pathway">
    <text evidence="1">Protein modification; protein ubiquitination.</text>
</comment>
<dbReference type="PROSITE" id="PS50097">
    <property type="entry name" value="BTB"/>
    <property type="match status" value="1"/>
</dbReference>
<reference evidence="3" key="1">
    <citation type="journal article" date="2018" name="DNA Res.">
        <title>Multiple hybrid de novo genome assembly of finger millet, an orphan allotetraploid crop.</title>
        <authorList>
            <person name="Hatakeyama M."/>
            <person name="Aluri S."/>
            <person name="Balachadran M.T."/>
            <person name="Sivarajan S.R."/>
            <person name="Patrignani A."/>
            <person name="Gruter S."/>
            <person name="Poveda L."/>
            <person name="Shimizu-Inatsugi R."/>
            <person name="Baeten J."/>
            <person name="Francoijs K.J."/>
            <person name="Nataraja K.N."/>
            <person name="Reddy Y.A.N."/>
            <person name="Phadnis S."/>
            <person name="Ravikumar R.L."/>
            <person name="Schlapbach R."/>
            <person name="Sreeman S.M."/>
            <person name="Shimizu K.K."/>
        </authorList>
    </citation>
    <scope>NUCLEOTIDE SEQUENCE</scope>
</reference>
<dbReference type="SMART" id="SM00225">
    <property type="entry name" value="BTB"/>
    <property type="match status" value="1"/>
</dbReference>
<evidence type="ECO:0000259" key="2">
    <source>
        <dbReference type="PROSITE" id="PS50097"/>
    </source>
</evidence>
<dbReference type="Pfam" id="PF00651">
    <property type="entry name" value="BTB"/>
    <property type="match status" value="1"/>
</dbReference>
<evidence type="ECO:0000313" key="4">
    <source>
        <dbReference type="Proteomes" id="UP001054889"/>
    </source>
</evidence>
<protein>
    <recommendedName>
        <fullName evidence="2">BTB domain-containing protein</fullName>
    </recommendedName>
</protein>
<reference evidence="3" key="2">
    <citation type="submission" date="2021-12" db="EMBL/GenBank/DDBJ databases">
        <title>Resequencing data analysis of finger millet.</title>
        <authorList>
            <person name="Hatakeyama M."/>
            <person name="Aluri S."/>
            <person name="Balachadran M.T."/>
            <person name="Sivarajan S.R."/>
            <person name="Poveda L."/>
            <person name="Shimizu-Inatsugi R."/>
            <person name="Schlapbach R."/>
            <person name="Sreeman S.M."/>
            <person name="Shimizu K.K."/>
        </authorList>
    </citation>
    <scope>NUCLEOTIDE SEQUENCE</scope>
</reference>
<dbReference type="InterPro" id="IPR011333">
    <property type="entry name" value="SKP1/BTB/POZ_sf"/>
</dbReference>
<accession>A0AAV5EE36</accession>
<evidence type="ECO:0000313" key="3">
    <source>
        <dbReference type="EMBL" id="GJN20930.1"/>
    </source>
</evidence>
<dbReference type="PANTHER" id="PTHR26379:SF187">
    <property type="entry name" value="OS07G0655300 PROTEIN"/>
    <property type="match status" value="1"/>
</dbReference>
<dbReference type="PANTHER" id="PTHR26379">
    <property type="entry name" value="BTB/POZ AND MATH DOMAIN-CONTAINING PROTEIN 1"/>
    <property type="match status" value="1"/>
</dbReference>
<proteinExistence type="predicted"/>
<sequence>MSTSAAVPAAPLDLQRHLGDLLVAGEGADVTFLVAGETFRAHRCVLAARSPVFKAELYGVLRQSAAAAAAELCIRIHDMEPQVFSALLQFVYTDSSPPVMATEGFELIRSYPALLKEFISKVTAP</sequence>
<name>A0AAV5EE36_ELECO</name>
<dbReference type="Proteomes" id="UP001054889">
    <property type="component" value="Unassembled WGS sequence"/>
</dbReference>
<dbReference type="InterPro" id="IPR045005">
    <property type="entry name" value="BPM1-6"/>
</dbReference>
<feature type="domain" description="BTB" evidence="2">
    <location>
        <begin position="28"/>
        <end position="94"/>
    </location>
</feature>